<gene>
    <name evidence="2" type="ORF">S03H2_05245</name>
</gene>
<feature type="non-terminal residue" evidence="2">
    <location>
        <position position="1"/>
    </location>
</feature>
<reference evidence="2" key="1">
    <citation type="journal article" date="2014" name="Front. Microbiol.">
        <title>High frequency of phylogenetically diverse reductive dehalogenase-homologous genes in deep subseafloor sedimentary metagenomes.</title>
        <authorList>
            <person name="Kawai M."/>
            <person name="Futagami T."/>
            <person name="Toyoda A."/>
            <person name="Takaki Y."/>
            <person name="Nishi S."/>
            <person name="Hori S."/>
            <person name="Arai W."/>
            <person name="Tsubouchi T."/>
            <person name="Morono Y."/>
            <person name="Uchiyama I."/>
            <person name="Ito T."/>
            <person name="Fujiyama A."/>
            <person name="Inagaki F."/>
            <person name="Takami H."/>
        </authorList>
    </citation>
    <scope>NUCLEOTIDE SEQUENCE</scope>
    <source>
        <strain evidence="2">Expedition CK06-06</strain>
    </source>
</reference>
<comment type="caution">
    <text evidence="2">The sequence shown here is derived from an EMBL/GenBank/DDBJ whole genome shotgun (WGS) entry which is preliminary data.</text>
</comment>
<keyword evidence="1" id="KW-0175">Coiled coil</keyword>
<dbReference type="EMBL" id="BARU01002168">
    <property type="protein sequence ID" value="GAH24820.1"/>
    <property type="molecule type" value="Genomic_DNA"/>
</dbReference>
<feature type="coiled-coil region" evidence="1">
    <location>
        <begin position="283"/>
        <end position="310"/>
    </location>
</feature>
<accession>X1EWY0</accession>
<name>X1EWY0_9ZZZZ</name>
<dbReference type="AlphaFoldDB" id="X1EWY0"/>
<evidence type="ECO:0000313" key="2">
    <source>
        <dbReference type="EMBL" id="GAH24820.1"/>
    </source>
</evidence>
<protein>
    <submittedName>
        <fullName evidence="2">Uncharacterized protein</fullName>
    </submittedName>
</protein>
<proteinExistence type="predicted"/>
<dbReference type="SUPFAM" id="SSF53335">
    <property type="entry name" value="S-adenosyl-L-methionine-dependent methyltransferases"/>
    <property type="match status" value="1"/>
</dbReference>
<evidence type="ECO:0000256" key="1">
    <source>
        <dbReference type="SAM" id="Coils"/>
    </source>
</evidence>
<dbReference type="Gene3D" id="3.40.50.150">
    <property type="entry name" value="Vaccinia Virus protein VP39"/>
    <property type="match status" value="1"/>
</dbReference>
<organism evidence="2">
    <name type="scientific">marine sediment metagenome</name>
    <dbReference type="NCBI Taxonomy" id="412755"/>
    <lineage>
        <taxon>unclassified sequences</taxon>
        <taxon>metagenomes</taxon>
        <taxon>ecological metagenomes</taxon>
    </lineage>
</organism>
<dbReference type="InterPro" id="IPR029063">
    <property type="entry name" value="SAM-dependent_MTases_sf"/>
</dbReference>
<sequence length="324" mass="38443">PIEFLKDIEKKDDYLRVEIDFHNLEDELKKSKRYDAAIIRSSFKPISYQDLYSIISRILILLKKDGLLGIILPGLPYFSRFVTEQESIDTLLEKYIFTIELLLKNIGFKILDKTVLKYSAIFSRALEESLKDYITKIEEILGEPRIIKLDRKDFRDIKLISRFDILRDDLIEELSYKEINEIKGESTEKEPKVKKRRGIRKYFDFVASLYFENIRRSYNKTMQSINHNVHLQLNRETNQINSLLRNGLLAINSDLEELLSNKLNRILEEVRMIKRSFKLIDTKKLTDHEVDNLRQRIEDISSELSLLENFGMRILKQMVIFAKK</sequence>